<proteinExistence type="predicted"/>
<sequence length="130" mass="14120">MKLLRLLLLCFLSLTPAVYAQATQWTYLSSAKDLSYAVDSDSIATNPEGYVEYVAKTTWKVPAKVSGASQPVAVSVTHYQIDCDHKQWRALDTHYLTASGASAGAVHPADPDWSAIGPGTVVDLMFRKVC</sequence>
<protein>
    <recommendedName>
        <fullName evidence="2">Surface-adhesin protein E-like domain-containing protein</fullName>
    </recommendedName>
</protein>
<dbReference type="RefSeq" id="WP_085227911.1">
    <property type="nucleotide sequence ID" value="NZ_BSQD01000006.1"/>
</dbReference>
<reference evidence="4" key="1">
    <citation type="submission" date="2017-04" db="EMBL/GenBank/DDBJ databases">
        <authorList>
            <person name="Varghese N."/>
            <person name="Submissions S."/>
        </authorList>
    </citation>
    <scope>NUCLEOTIDE SEQUENCE [LARGE SCALE GENOMIC DNA]</scope>
    <source>
        <strain evidence="4">Ballard 720</strain>
    </source>
</reference>
<keyword evidence="1" id="KW-0732">Signal</keyword>
<dbReference type="STRING" id="28094.SAMN06295900_106225"/>
<dbReference type="GeneID" id="95550606"/>
<organism evidence="3 4">
    <name type="scientific">Trinickia caryophylli</name>
    <name type="common">Paraburkholderia caryophylli</name>
    <dbReference type="NCBI Taxonomy" id="28094"/>
    <lineage>
        <taxon>Bacteria</taxon>
        <taxon>Pseudomonadati</taxon>
        <taxon>Pseudomonadota</taxon>
        <taxon>Betaproteobacteria</taxon>
        <taxon>Burkholderiales</taxon>
        <taxon>Burkholderiaceae</taxon>
        <taxon>Trinickia</taxon>
    </lineage>
</organism>
<feature type="domain" description="Surface-adhesin protein E-like" evidence="2">
    <location>
        <begin position="25"/>
        <end position="130"/>
    </location>
</feature>
<dbReference type="EMBL" id="FXAH01000006">
    <property type="protein sequence ID" value="SMF39233.1"/>
    <property type="molecule type" value="Genomic_DNA"/>
</dbReference>
<dbReference type="InterPro" id="IPR031939">
    <property type="entry name" value="Adhesin_E-like"/>
</dbReference>
<evidence type="ECO:0000259" key="2">
    <source>
        <dbReference type="Pfam" id="PF16747"/>
    </source>
</evidence>
<dbReference type="OrthoDB" id="9096246at2"/>
<accession>A0A1X7ETE3</accession>
<evidence type="ECO:0000313" key="3">
    <source>
        <dbReference type="EMBL" id="SMF39233.1"/>
    </source>
</evidence>
<keyword evidence="4" id="KW-1185">Reference proteome</keyword>
<evidence type="ECO:0000313" key="4">
    <source>
        <dbReference type="Proteomes" id="UP000192911"/>
    </source>
</evidence>
<name>A0A1X7ETE3_TRICW</name>
<gene>
    <name evidence="3" type="ORF">SAMN06295900_106225</name>
</gene>
<dbReference type="Pfam" id="PF16747">
    <property type="entry name" value="Adhesin_E"/>
    <property type="match status" value="1"/>
</dbReference>
<dbReference type="Proteomes" id="UP000192911">
    <property type="component" value="Unassembled WGS sequence"/>
</dbReference>
<dbReference type="AlphaFoldDB" id="A0A1X7ETE3"/>
<evidence type="ECO:0000256" key="1">
    <source>
        <dbReference type="SAM" id="SignalP"/>
    </source>
</evidence>
<feature type="signal peptide" evidence="1">
    <location>
        <begin position="1"/>
        <end position="20"/>
    </location>
</feature>
<feature type="chain" id="PRO_5012349440" description="Surface-adhesin protein E-like domain-containing protein" evidence="1">
    <location>
        <begin position="21"/>
        <end position="130"/>
    </location>
</feature>